<dbReference type="InterPro" id="IPR050445">
    <property type="entry name" value="Bact_polysacc_biosynth/exp"/>
</dbReference>
<evidence type="ECO:0000313" key="3">
    <source>
        <dbReference type="EMBL" id="RIH81652.1"/>
    </source>
</evidence>
<evidence type="ECO:0000256" key="1">
    <source>
        <dbReference type="SAM" id="Coils"/>
    </source>
</evidence>
<dbReference type="Gene3D" id="1.10.287.1490">
    <property type="match status" value="1"/>
</dbReference>
<feature type="coiled-coil region" evidence="1">
    <location>
        <begin position="472"/>
        <end position="527"/>
    </location>
</feature>
<feature type="coiled-coil region" evidence="1">
    <location>
        <begin position="159"/>
        <end position="223"/>
    </location>
</feature>
<name>A0A399EH96_9DEIN</name>
<feature type="coiled-coil region" evidence="1">
    <location>
        <begin position="258"/>
        <end position="292"/>
    </location>
</feature>
<sequence>MKRWRALVFVPLVFLGFAGFYTLFIAEDLYTSRATLSLASGQVQAQLEQRIQLQQEGPLPFEAVRAVAFAEEIIRGVWEELRKEGLLPPRWQDAGTLRGFERMASDFGIKEQASRRSNDTVRQALIVEMSVQAPSPKLASRAANAWVERVLVAVNQVPYQKFDSSLAHLQESLDEAEKNYQEAQARWLEVSRRSTLASDRLELDQLIQERVRLDQALSSLRADLAATRARLESYGAALQSQKNRLSANAASIELVLMNRSFEQAQKSLQQETERLRRSYEQVASELEAFRKRERIPELQVELDRLVARLGEIATQQSALATQIAQKRAELREKEALLLREPRLIEVLREVVADPLVATAVGQDAWPSLESLRLKSQELSPVYTSLFSQVAALKAELSGLESAERALREERARTQSRVEVIRTQLAAQMREKERITLEHAARKAAYESVKARFEQLYRLSPQPFSFEVSNPEYLRLRSAITDAEAERAAQESRMQQMESRLTWINERIVALRNRVAQAQIEQDNAEKALGLSKDSYLALLQKKTDLQIQAAASQSTAQVLVRAYPVYQKTSPNRLLILTAALMVGFLVGLIYVFIAEAVQVPGPSGKGVYGA</sequence>
<evidence type="ECO:0000256" key="2">
    <source>
        <dbReference type="SAM" id="Phobius"/>
    </source>
</evidence>
<dbReference type="PANTHER" id="PTHR32309:SF31">
    <property type="entry name" value="CAPSULAR EXOPOLYSACCHARIDE FAMILY"/>
    <property type="match status" value="1"/>
</dbReference>
<dbReference type="Proteomes" id="UP000265800">
    <property type="component" value="Unassembled WGS sequence"/>
</dbReference>
<keyword evidence="2" id="KW-1133">Transmembrane helix</keyword>
<evidence type="ECO:0000313" key="4">
    <source>
        <dbReference type="Proteomes" id="UP000265800"/>
    </source>
</evidence>
<proteinExistence type="predicted"/>
<keyword evidence="1" id="KW-0175">Coiled coil</keyword>
<keyword evidence="2" id="KW-0812">Transmembrane</keyword>
<accession>A0A399EH96</accession>
<dbReference type="EMBL" id="QWKZ01000146">
    <property type="protein sequence ID" value="RIH81652.1"/>
    <property type="molecule type" value="Genomic_DNA"/>
</dbReference>
<keyword evidence="4" id="KW-1185">Reference proteome</keyword>
<feature type="transmembrane region" description="Helical" evidence="2">
    <location>
        <begin position="574"/>
        <end position="594"/>
    </location>
</feature>
<dbReference type="AlphaFoldDB" id="A0A399EH96"/>
<comment type="caution">
    <text evidence="3">The sequence shown here is derived from an EMBL/GenBank/DDBJ whole genome shotgun (WGS) entry which is preliminary data.</text>
</comment>
<keyword evidence="2" id="KW-0472">Membrane</keyword>
<gene>
    <name evidence="3" type="primary">smc_6</name>
    <name evidence="3" type="ORF">Mlute_02736</name>
</gene>
<reference evidence="3 4" key="1">
    <citation type="submission" date="2018-08" db="EMBL/GenBank/DDBJ databases">
        <title>Meiothermus luteus KCTC 52599 genome sequencing project.</title>
        <authorList>
            <person name="Da Costa M.S."/>
            <person name="Albuquerque L."/>
            <person name="Raposo P."/>
            <person name="Froufe H.J.C."/>
            <person name="Barroso C.S."/>
            <person name="Egas C."/>
        </authorList>
    </citation>
    <scope>NUCLEOTIDE SEQUENCE [LARGE SCALE GENOMIC DNA]</scope>
    <source>
        <strain evidence="3 4">KCTC 52599</strain>
    </source>
</reference>
<protein>
    <submittedName>
        <fullName evidence="3">Chromosome partition protein Smc</fullName>
    </submittedName>
</protein>
<organism evidence="3 4">
    <name type="scientific">Meiothermus luteus</name>
    <dbReference type="NCBI Taxonomy" id="2026184"/>
    <lineage>
        <taxon>Bacteria</taxon>
        <taxon>Thermotogati</taxon>
        <taxon>Deinococcota</taxon>
        <taxon>Deinococci</taxon>
        <taxon>Thermales</taxon>
        <taxon>Thermaceae</taxon>
        <taxon>Meiothermus</taxon>
    </lineage>
</organism>
<dbReference type="PANTHER" id="PTHR32309">
    <property type="entry name" value="TYROSINE-PROTEIN KINASE"/>
    <property type="match status" value="1"/>
</dbReference>